<dbReference type="EMBL" id="DVGC01000029">
    <property type="protein sequence ID" value="HIR05417.1"/>
    <property type="molecule type" value="Genomic_DNA"/>
</dbReference>
<keyword evidence="4" id="KW-0411">Iron-sulfur</keyword>
<comment type="cofactor">
    <cofactor evidence="5">
        <name>FAD</name>
        <dbReference type="ChEBI" id="CHEBI:57692"/>
    </cofactor>
    <text evidence="5">Binds 1 FAD per dimer.</text>
</comment>
<keyword evidence="5" id="KW-0274">FAD</keyword>
<dbReference type="InterPro" id="IPR014729">
    <property type="entry name" value="Rossmann-like_a/b/a_fold"/>
</dbReference>
<dbReference type="Pfam" id="PF13187">
    <property type="entry name" value="Fer4_9"/>
    <property type="match status" value="1"/>
</dbReference>
<dbReference type="GO" id="GO:0009055">
    <property type="term" value="F:electron transfer activity"/>
    <property type="evidence" value="ECO:0007669"/>
    <property type="project" value="InterPro"/>
</dbReference>
<dbReference type="InterPro" id="IPR014731">
    <property type="entry name" value="ETF_asu_C"/>
</dbReference>
<reference evidence="7" key="1">
    <citation type="submission" date="2020-10" db="EMBL/GenBank/DDBJ databases">
        <authorList>
            <person name="Gilroy R."/>
        </authorList>
    </citation>
    <scope>NUCLEOTIDE SEQUENCE</scope>
    <source>
        <strain evidence="7">CHK180-2868</strain>
    </source>
</reference>
<name>A0A9D1D563_9FIRM</name>
<dbReference type="GO" id="GO:0050660">
    <property type="term" value="F:flavin adenine dinucleotide binding"/>
    <property type="evidence" value="ECO:0007669"/>
    <property type="project" value="InterPro"/>
</dbReference>
<dbReference type="PROSITE" id="PS51379">
    <property type="entry name" value="4FE4S_FER_2"/>
    <property type="match status" value="2"/>
</dbReference>
<dbReference type="CDD" id="cd01715">
    <property type="entry name" value="ETF_alpha"/>
    <property type="match status" value="1"/>
</dbReference>
<dbReference type="SMART" id="SM00893">
    <property type="entry name" value="ETF"/>
    <property type="match status" value="1"/>
</dbReference>
<accession>A0A9D1D563</accession>
<protein>
    <submittedName>
        <fullName evidence="7">Electron transfer flavoprotein subunit alpha</fullName>
    </submittedName>
</protein>
<evidence type="ECO:0000313" key="7">
    <source>
        <dbReference type="EMBL" id="HIR05417.1"/>
    </source>
</evidence>
<keyword evidence="3" id="KW-0408">Iron</keyword>
<evidence type="ECO:0000256" key="2">
    <source>
        <dbReference type="ARBA" id="ARBA00022723"/>
    </source>
</evidence>
<gene>
    <name evidence="7" type="ORF">IAB28_05560</name>
</gene>
<dbReference type="SUPFAM" id="SSF54862">
    <property type="entry name" value="4Fe-4S ferredoxins"/>
    <property type="match status" value="1"/>
</dbReference>
<evidence type="ECO:0000256" key="3">
    <source>
        <dbReference type="ARBA" id="ARBA00023004"/>
    </source>
</evidence>
<dbReference type="Pfam" id="PF00766">
    <property type="entry name" value="ETF_alpha"/>
    <property type="match status" value="1"/>
</dbReference>
<dbReference type="PROSITE" id="PS00198">
    <property type="entry name" value="4FE4S_FER_1"/>
    <property type="match status" value="2"/>
</dbReference>
<evidence type="ECO:0000256" key="5">
    <source>
        <dbReference type="PIRSR" id="PIRSR000089-1"/>
    </source>
</evidence>
<dbReference type="GO" id="GO:0046872">
    <property type="term" value="F:metal ion binding"/>
    <property type="evidence" value="ECO:0007669"/>
    <property type="project" value="UniProtKB-KW"/>
</dbReference>
<dbReference type="SUPFAM" id="SSF52467">
    <property type="entry name" value="DHS-like NAD/FAD-binding domain"/>
    <property type="match status" value="1"/>
</dbReference>
<dbReference type="PANTHER" id="PTHR43153">
    <property type="entry name" value="ELECTRON TRANSFER FLAVOPROTEIN ALPHA"/>
    <property type="match status" value="1"/>
</dbReference>
<organism evidence="7 8">
    <name type="scientific">Candidatus Copromonas faecavium</name>
    <name type="common">nom. illeg.</name>
    <dbReference type="NCBI Taxonomy" id="2840740"/>
    <lineage>
        <taxon>Bacteria</taxon>
        <taxon>Bacillati</taxon>
        <taxon>Bacillota</taxon>
        <taxon>Clostridia</taxon>
        <taxon>Lachnospirales</taxon>
        <taxon>Lachnospiraceae</taxon>
        <taxon>Candidatus Copromonas (nom. illeg.)</taxon>
    </lineage>
</organism>
<dbReference type="InterPro" id="IPR029035">
    <property type="entry name" value="DHS-like_NAD/FAD-binding_dom"/>
</dbReference>
<dbReference type="Gene3D" id="3.30.70.20">
    <property type="match status" value="1"/>
</dbReference>
<dbReference type="Pfam" id="PF01012">
    <property type="entry name" value="ETF"/>
    <property type="match status" value="1"/>
</dbReference>
<dbReference type="AlphaFoldDB" id="A0A9D1D563"/>
<dbReference type="Gene3D" id="3.40.50.620">
    <property type="entry name" value="HUPs"/>
    <property type="match status" value="1"/>
</dbReference>
<dbReference type="InterPro" id="IPR017900">
    <property type="entry name" value="4Fe4S_Fe_S_CS"/>
</dbReference>
<feature type="binding site" evidence="5">
    <location>
        <begin position="308"/>
        <end position="309"/>
    </location>
    <ligand>
        <name>FAD</name>
        <dbReference type="ChEBI" id="CHEBI:57692"/>
    </ligand>
</feature>
<dbReference type="InterPro" id="IPR001308">
    <property type="entry name" value="ETF_a/FixB"/>
</dbReference>
<proteinExistence type="inferred from homology"/>
<feature type="binding site" evidence="5">
    <location>
        <position position="283"/>
    </location>
    <ligand>
        <name>FAD</name>
        <dbReference type="ChEBI" id="CHEBI:57692"/>
    </ligand>
</feature>
<feature type="binding site" evidence="5">
    <location>
        <position position="360"/>
    </location>
    <ligand>
        <name>FAD</name>
        <dbReference type="ChEBI" id="CHEBI:57692"/>
    </ligand>
</feature>
<comment type="caution">
    <text evidence="7">The sequence shown here is derived from an EMBL/GenBank/DDBJ whole genome shotgun (WGS) entry which is preliminary data.</text>
</comment>
<dbReference type="GO" id="GO:0051536">
    <property type="term" value="F:iron-sulfur cluster binding"/>
    <property type="evidence" value="ECO:0007669"/>
    <property type="project" value="UniProtKB-KW"/>
</dbReference>
<feature type="domain" description="4Fe-4S ferredoxin-type" evidence="6">
    <location>
        <begin position="39"/>
        <end position="59"/>
    </location>
</feature>
<keyword evidence="2" id="KW-0479">Metal-binding</keyword>
<comment type="similarity">
    <text evidence="1">Belongs to the ETF alpha-subunit/FixB family.</text>
</comment>
<dbReference type="PIRSF" id="PIRSF000089">
    <property type="entry name" value="Electra_flavoP_a"/>
    <property type="match status" value="1"/>
</dbReference>
<keyword evidence="5" id="KW-0285">Flavoprotein</keyword>
<dbReference type="Gene3D" id="3.40.50.1220">
    <property type="entry name" value="TPP-binding domain"/>
    <property type="match status" value="1"/>
</dbReference>
<dbReference type="SUPFAM" id="SSF52402">
    <property type="entry name" value="Adenine nucleotide alpha hydrolases-like"/>
    <property type="match status" value="1"/>
</dbReference>
<dbReference type="GO" id="GO:0033539">
    <property type="term" value="P:fatty acid beta-oxidation using acyl-CoA dehydrogenase"/>
    <property type="evidence" value="ECO:0007669"/>
    <property type="project" value="TreeGrafter"/>
</dbReference>
<dbReference type="InterPro" id="IPR033947">
    <property type="entry name" value="ETF_alpha_N"/>
</dbReference>
<sequence>MEFIKFDAKKCSLCEVCVEKCPFGALSMEEDGIHVSAACRMCGLCVRLCPEKAIKFEQKAGAVDKSQWKDFLIFAEQEYGDIHPVVYELIGEARKMAAKVGYRVHCVIVGGEGTEENAKKLLPYGVDQVFVYEHPGFEGFRADCYADAVADCIAAVKPSSVLIGATALGRSLAPRLSTRFHTGLTADCTTLDIKPNTDLVQIRPAFGGNVMAQIAITKSRPQFATVRYRVMDKAKRVEHPTGTVVCCAVTDDMARSRIEIVSSKLMDKVKSLEEEDIIVVAGRGAKDERGVKLCRELAEALGGQLAFTRPMVENGFGDTAHQIGLSGRTVRPRLIITCGVSGAIQFTSCMNGAECIVAVNSDPEAQIFQTAHYCLVDDLYEIVPRLTELVKKQKEEEKHAVSI</sequence>
<evidence type="ECO:0000313" key="8">
    <source>
        <dbReference type="Proteomes" id="UP000824250"/>
    </source>
</evidence>
<dbReference type="Proteomes" id="UP000824250">
    <property type="component" value="Unassembled WGS sequence"/>
</dbReference>
<feature type="domain" description="4Fe-4S ferredoxin-type" evidence="6">
    <location>
        <begin position="2"/>
        <end position="31"/>
    </location>
</feature>
<reference evidence="7" key="2">
    <citation type="journal article" date="2021" name="PeerJ">
        <title>Extensive microbial diversity within the chicken gut microbiome revealed by metagenomics and culture.</title>
        <authorList>
            <person name="Gilroy R."/>
            <person name="Ravi A."/>
            <person name="Getino M."/>
            <person name="Pursley I."/>
            <person name="Horton D.L."/>
            <person name="Alikhan N.F."/>
            <person name="Baker D."/>
            <person name="Gharbi K."/>
            <person name="Hall N."/>
            <person name="Watson M."/>
            <person name="Adriaenssens E.M."/>
            <person name="Foster-Nyarko E."/>
            <person name="Jarju S."/>
            <person name="Secka A."/>
            <person name="Antonio M."/>
            <person name="Oren A."/>
            <person name="Chaudhuri R.R."/>
            <person name="La Ragione R."/>
            <person name="Hildebrand F."/>
            <person name="Pallen M.J."/>
        </authorList>
    </citation>
    <scope>NUCLEOTIDE SEQUENCE</scope>
    <source>
        <strain evidence="7">CHK180-2868</strain>
    </source>
</reference>
<dbReference type="InterPro" id="IPR014730">
    <property type="entry name" value="ETF_a/b_N"/>
</dbReference>
<evidence type="ECO:0000259" key="6">
    <source>
        <dbReference type="PROSITE" id="PS51379"/>
    </source>
</evidence>
<dbReference type="PANTHER" id="PTHR43153:SF1">
    <property type="entry name" value="ELECTRON TRANSFER FLAVOPROTEIN SUBUNIT ALPHA, MITOCHONDRIAL"/>
    <property type="match status" value="1"/>
</dbReference>
<evidence type="ECO:0000256" key="4">
    <source>
        <dbReference type="ARBA" id="ARBA00023014"/>
    </source>
</evidence>
<evidence type="ECO:0000256" key="1">
    <source>
        <dbReference type="ARBA" id="ARBA00005817"/>
    </source>
</evidence>
<feature type="binding site" evidence="5">
    <location>
        <begin position="322"/>
        <end position="326"/>
    </location>
    <ligand>
        <name>FAD</name>
        <dbReference type="ChEBI" id="CHEBI:57692"/>
    </ligand>
</feature>
<dbReference type="InterPro" id="IPR017896">
    <property type="entry name" value="4Fe4S_Fe-S-bd"/>
</dbReference>